<dbReference type="SMART" id="SM00984">
    <property type="entry name" value="UDPG_MGDP_dh_C"/>
    <property type="match status" value="1"/>
</dbReference>
<feature type="binding site" evidence="9">
    <location>
        <begin position="158"/>
        <end position="161"/>
    </location>
    <ligand>
        <name>substrate</name>
    </ligand>
</feature>
<organism evidence="12 13">
    <name type="scientific">Enterovibrio norvegicus FF-454</name>
    <dbReference type="NCBI Taxonomy" id="1185651"/>
    <lineage>
        <taxon>Bacteria</taxon>
        <taxon>Pseudomonadati</taxon>
        <taxon>Pseudomonadota</taxon>
        <taxon>Gammaproteobacteria</taxon>
        <taxon>Vibrionales</taxon>
        <taxon>Vibrionaceae</taxon>
        <taxon>Enterovibrio</taxon>
    </lineage>
</organism>
<dbReference type="GO" id="GO:0003979">
    <property type="term" value="F:UDP-glucose 6-dehydrogenase activity"/>
    <property type="evidence" value="ECO:0007669"/>
    <property type="project" value="UniProtKB-EC"/>
</dbReference>
<feature type="binding site" evidence="9">
    <location>
        <position position="324"/>
    </location>
    <ligand>
        <name>substrate</name>
    </ligand>
</feature>
<feature type="domain" description="UDP-glucose/GDP-mannose dehydrogenase C-terminal" evidence="11">
    <location>
        <begin position="317"/>
        <end position="425"/>
    </location>
</feature>
<feature type="binding site" evidence="10">
    <location>
        <position position="331"/>
    </location>
    <ligand>
        <name>NAD(+)</name>
        <dbReference type="ChEBI" id="CHEBI:57540"/>
    </ligand>
</feature>
<dbReference type="InterPro" id="IPR036220">
    <property type="entry name" value="UDP-Glc/GDP-Man_DH_C_sf"/>
</dbReference>
<sequence>MNISIFGMGYVGAVCSACLAKRGNKIVGVDISQQKVSMIASGKSPIVEEGLNELLSDGVKKGFISATTDYRDAIKNTDISMVCVPTPSMKNGNLNTGFIAEVCQEIGSAIKDKDTRHTVIIRSTVLPGTVAEIVIPALEKYSGKTAGKDFGVGVNPEFLRESTAIFDYDNPPMTVVGVYDETTGQILEELYSDLDAPFICEDISVAEMIKYSCNVWHALKVSFANEIGSIAKSVNVDGRRVMNVVCEDKKLNLSSYYMKPGFAFGGSCLPKDVRALSYRAKQLDIETPVISSIMQSNDAHIERAFNLVENTKAKKVAMLGLSFKAGTDDLRESPFVILAEKLIGKGYDLSILDRNVKYASVHGSNKEYINNHIPHISSLLEDAPVAAITEAELVLLCNGDEAHKSILEDLSPSTKVIDLHGFMAEASDEQHQGICW</sequence>
<evidence type="ECO:0000256" key="2">
    <source>
        <dbReference type="ARBA" id="ARBA00006601"/>
    </source>
</evidence>
<dbReference type="GO" id="GO:0051287">
    <property type="term" value="F:NAD binding"/>
    <property type="evidence" value="ECO:0007669"/>
    <property type="project" value="InterPro"/>
</dbReference>
<dbReference type="PANTHER" id="PTHR43750:SF1">
    <property type="entry name" value="GDP-MANNOSE 6-DEHYDROGENASE"/>
    <property type="match status" value="1"/>
</dbReference>
<evidence type="ECO:0000256" key="4">
    <source>
        <dbReference type="ARBA" id="ARBA00023002"/>
    </source>
</evidence>
<feature type="binding site" evidence="10">
    <location>
        <position position="271"/>
    </location>
    <ligand>
        <name>NAD(+)</name>
        <dbReference type="ChEBI" id="CHEBI:57540"/>
    </ligand>
</feature>
<dbReference type="SUPFAM" id="SSF48179">
    <property type="entry name" value="6-phosphogluconate dehydrogenase C-terminal domain-like"/>
    <property type="match status" value="1"/>
</dbReference>
<dbReference type="Pfam" id="PF03721">
    <property type="entry name" value="UDPG_MGDP_dh_N"/>
    <property type="match status" value="1"/>
</dbReference>
<dbReference type="InterPro" id="IPR014027">
    <property type="entry name" value="UDP-Glc/GDP-Man_DH_C"/>
</dbReference>
<dbReference type="RefSeq" id="WP_016961777.1">
    <property type="nucleotide sequence ID" value="NZ_AJWN02000085.1"/>
</dbReference>
<feature type="binding site" evidence="10">
    <location>
        <position position="124"/>
    </location>
    <ligand>
        <name>NAD(+)</name>
        <dbReference type="ChEBI" id="CHEBI:57540"/>
    </ligand>
</feature>
<evidence type="ECO:0000256" key="9">
    <source>
        <dbReference type="PIRSR" id="PIRSR500134-2"/>
    </source>
</evidence>
<evidence type="ECO:0000256" key="5">
    <source>
        <dbReference type="ARBA" id="ARBA00023027"/>
    </source>
</evidence>
<feature type="binding site" evidence="10">
    <location>
        <position position="35"/>
    </location>
    <ligand>
        <name>NAD(+)</name>
        <dbReference type="ChEBI" id="CHEBI:57540"/>
    </ligand>
</feature>
<evidence type="ECO:0000256" key="1">
    <source>
        <dbReference type="ARBA" id="ARBA00004701"/>
    </source>
</evidence>
<comment type="pathway">
    <text evidence="1">Nucleotide-sugar biosynthesis; UDP-alpha-D-glucuronate biosynthesis; UDP-alpha-D-glucuronate from UDP-alpha-D-glucose: step 1/1.</text>
</comment>
<feature type="binding site" evidence="10">
    <location>
        <position position="161"/>
    </location>
    <ligand>
        <name>NAD(+)</name>
        <dbReference type="ChEBI" id="CHEBI:57540"/>
    </ligand>
</feature>
<protein>
    <recommendedName>
        <fullName evidence="3 7">UDP-glucose 6-dehydrogenase</fullName>
        <ecNumber evidence="3 7">1.1.1.22</ecNumber>
    </recommendedName>
</protein>
<dbReference type="InterPro" id="IPR001732">
    <property type="entry name" value="UDP-Glc/GDP-Man_DH_N"/>
</dbReference>
<keyword evidence="5 7" id="KW-0520">NAD</keyword>
<comment type="similarity">
    <text evidence="2 7">Belongs to the UDP-glucose/GDP-mannose dehydrogenase family.</text>
</comment>
<dbReference type="AlphaFoldDB" id="A0A1E5C1L7"/>
<dbReference type="InterPro" id="IPR017476">
    <property type="entry name" value="UDP-Glc/GDP-Man"/>
</dbReference>
<dbReference type="SUPFAM" id="SSF51735">
    <property type="entry name" value="NAD(P)-binding Rossmann-fold domains"/>
    <property type="match status" value="1"/>
</dbReference>
<dbReference type="Proteomes" id="UP000095039">
    <property type="component" value="Unassembled WGS sequence"/>
</dbReference>
<dbReference type="EMBL" id="AJWN02000085">
    <property type="protein sequence ID" value="OEE59379.1"/>
    <property type="molecule type" value="Genomic_DNA"/>
</dbReference>
<dbReference type="EC" id="1.1.1.22" evidence="3 7"/>
<evidence type="ECO:0000256" key="3">
    <source>
        <dbReference type="ARBA" id="ARBA00012954"/>
    </source>
</evidence>
<dbReference type="InterPro" id="IPR008927">
    <property type="entry name" value="6-PGluconate_DH-like_C_sf"/>
</dbReference>
<feature type="binding site" evidence="9">
    <location>
        <begin position="257"/>
        <end position="261"/>
    </location>
    <ligand>
        <name>substrate</name>
    </ligand>
</feature>
<evidence type="ECO:0000256" key="8">
    <source>
        <dbReference type="PIRSR" id="PIRSR500134-1"/>
    </source>
</evidence>
<comment type="catalytic activity">
    <reaction evidence="6 7">
        <text>UDP-alpha-D-glucose + 2 NAD(+) + H2O = UDP-alpha-D-glucuronate + 2 NADH + 3 H(+)</text>
        <dbReference type="Rhea" id="RHEA:23596"/>
        <dbReference type="ChEBI" id="CHEBI:15377"/>
        <dbReference type="ChEBI" id="CHEBI:15378"/>
        <dbReference type="ChEBI" id="CHEBI:57540"/>
        <dbReference type="ChEBI" id="CHEBI:57945"/>
        <dbReference type="ChEBI" id="CHEBI:58052"/>
        <dbReference type="ChEBI" id="CHEBI:58885"/>
        <dbReference type="EC" id="1.1.1.22"/>
    </reaction>
</comment>
<dbReference type="InterPro" id="IPR028357">
    <property type="entry name" value="UDPglc_DH_bac"/>
</dbReference>
<comment type="caution">
    <text evidence="12">The sequence shown here is derived from an EMBL/GenBank/DDBJ whole genome shotgun (WGS) entry which is preliminary data.</text>
</comment>
<evidence type="ECO:0000256" key="6">
    <source>
        <dbReference type="ARBA" id="ARBA00047473"/>
    </source>
</evidence>
<reference evidence="12 13" key="1">
    <citation type="journal article" date="2012" name="Science">
        <title>Ecological populations of bacteria act as socially cohesive units of antibiotic production and resistance.</title>
        <authorList>
            <person name="Cordero O.X."/>
            <person name="Wildschutte H."/>
            <person name="Kirkup B."/>
            <person name="Proehl S."/>
            <person name="Ngo L."/>
            <person name="Hussain F."/>
            <person name="Le Roux F."/>
            <person name="Mincer T."/>
            <person name="Polz M.F."/>
        </authorList>
    </citation>
    <scope>NUCLEOTIDE SEQUENCE [LARGE SCALE GENOMIC DNA]</scope>
    <source>
        <strain evidence="12 13">FF-454</strain>
    </source>
</reference>
<name>A0A1E5C1L7_9GAMM</name>
<evidence type="ECO:0000313" key="13">
    <source>
        <dbReference type="Proteomes" id="UP000095039"/>
    </source>
</evidence>
<evidence type="ECO:0000313" key="12">
    <source>
        <dbReference type="EMBL" id="OEE59379.1"/>
    </source>
</evidence>
<feature type="binding site" evidence="10">
    <location>
        <position position="86"/>
    </location>
    <ligand>
        <name>NAD(+)</name>
        <dbReference type="ChEBI" id="CHEBI:57540"/>
    </ligand>
</feature>
<dbReference type="GO" id="GO:0006065">
    <property type="term" value="P:UDP-glucuronate biosynthetic process"/>
    <property type="evidence" value="ECO:0007669"/>
    <property type="project" value="UniProtKB-UniPathway"/>
</dbReference>
<dbReference type="NCBIfam" id="TIGR03026">
    <property type="entry name" value="NDP-sugDHase"/>
    <property type="match status" value="1"/>
</dbReference>
<feature type="active site" description="Nucleophile" evidence="8">
    <location>
        <position position="268"/>
    </location>
</feature>
<dbReference type="Gene3D" id="3.40.50.720">
    <property type="entry name" value="NAD(P)-binding Rossmann-like Domain"/>
    <property type="match status" value="2"/>
</dbReference>
<dbReference type="InterPro" id="IPR014026">
    <property type="entry name" value="UDP-Glc/GDP-Man_DH_dimer"/>
</dbReference>
<dbReference type="PANTHER" id="PTHR43750">
    <property type="entry name" value="UDP-GLUCOSE 6-DEHYDROGENASE TUAD"/>
    <property type="match status" value="1"/>
</dbReference>
<dbReference type="Gene3D" id="1.20.5.170">
    <property type="match status" value="1"/>
</dbReference>
<dbReference type="PIRSF" id="PIRSF500134">
    <property type="entry name" value="UDPglc_DH_bac"/>
    <property type="match status" value="1"/>
</dbReference>
<keyword evidence="4 7" id="KW-0560">Oxidoreductase</keyword>
<feature type="binding site" evidence="9">
    <location>
        <position position="265"/>
    </location>
    <ligand>
        <name>substrate</name>
    </ligand>
</feature>
<evidence type="ECO:0000256" key="7">
    <source>
        <dbReference type="PIRNR" id="PIRNR000124"/>
    </source>
</evidence>
<keyword evidence="13" id="KW-1185">Reference proteome</keyword>
<evidence type="ECO:0000259" key="11">
    <source>
        <dbReference type="SMART" id="SM00984"/>
    </source>
</evidence>
<accession>A0A1E5C1L7</accession>
<dbReference type="UniPathway" id="UPA00038">
    <property type="reaction ID" value="UER00491"/>
</dbReference>
<proteinExistence type="inferred from homology"/>
<dbReference type="InterPro" id="IPR036291">
    <property type="entry name" value="NAD(P)-bd_dom_sf"/>
</dbReference>
<dbReference type="GO" id="GO:0000271">
    <property type="term" value="P:polysaccharide biosynthetic process"/>
    <property type="evidence" value="ECO:0007669"/>
    <property type="project" value="InterPro"/>
</dbReference>
<evidence type="ECO:0000256" key="10">
    <source>
        <dbReference type="PIRSR" id="PIRSR500134-3"/>
    </source>
</evidence>
<feature type="binding site" evidence="10">
    <location>
        <position position="30"/>
    </location>
    <ligand>
        <name>NAD(+)</name>
        <dbReference type="ChEBI" id="CHEBI:57540"/>
    </ligand>
</feature>
<gene>
    <name evidence="12" type="ORF">A1OK_14045</name>
</gene>
<dbReference type="Pfam" id="PF03720">
    <property type="entry name" value="UDPG_MGDP_dh_C"/>
    <property type="match status" value="1"/>
</dbReference>
<dbReference type="Pfam" id="PF00984">
    <property type="entry name" value="UDPG_MGDP_dh"/>
    <property type="match status" value="1"/>
</dbReference>
<feature type="binding site" evidence="9">
    <location>
        <position position="210"/>
    </location>
    <ligand>
        <name>substrate</name>
    </ligand>
</feature>
<dbReference type="SUPFAM" id="SSF52413">
    <property type="entry name" value="UDP-glucose/GDP-mannose dehydrogenase C-terminal domain"/>
    <property type="match status" value="1"/>
</dbReference>
<dbReference type="PIRSF" id="PIRSF000124">
    <property type="entry name" value="UDPglc_GDPman_dh"/>
    <property type="match status" value="1"/>
</dbReference>